<dbReference type="GO" id="GO:0008270">
    <property type="term" value="F:zinc ion binding"/>
    <property type="evidence" value="ECO:0007669"/>
    <property type="project" value="InterPro"/>
</dbReference>
<feature type="domain" description="DYW" evidence="3">
    <location>
        <begin position="219"/>
        <end position="305"/>
    </location>
</feature>
<dbReference type="Gene3D" id="1.25.40.10">
    <property type="entry name" value="Tetratricopeptide repeat domain"/>
    <property type="match status" value="1"/>
</dbReference>
<name>A0A2P5A7J3_PARAD</name>
<evidence type="ECO:0000256" key="1">
    <source>
        <dbReference type="ARBA" id="ARBA00006643"/>
    </source>
</evidence>
<protein>
    <submittedName>
        <fullName evidence="4">DYW domain containing protein</fullName>
    </submittedName>
</protein>
<dbReference type="Pfam" id="PF20431">
    <property type="entry name" value="E_motif"/>
    <property type="match status" value="1"/>
</dbReference>
<dbReference type="PANTHER" id="PTHR47926:SF461">
    <property type="entry name" value="PENTATRICOPEPTIDE REPEAT SUPERFAMILY PROTEIN"/>
    <property type="match status" value="1"/>
</dbReference>
<sequence>MIVGLAINGLYEEALKHFAMMEAEKVKPEHLTFIGILSACGHSGLISEGRRFWSHMIESGIKQSTEHYVCMIDLLCGAGLVDEACTLVKNMTISPNPVIWRTLLVGCKKNGMLGKGELIAEWLLELEPLHAENYILLSSFYASVSQWEKMSLVRMKMKEKRIKPIVRVRDSNSICPGPKTLRCDICGIFVIGRNFDICGGSGGIKLIGLIREPTSDLVREVLHRVVDEEKENALGEHSERLAVAYGLWKTKAPAVIMVVNNLRICGDCHEVMKIVSKINEREIIVRDRFRFHKFVKGSCTCKDYW</sequence>
<dbReference type="InterPro" id="IPR046960">
    <property type="entry name" value="PPR_At4g14850-like_plant"/>
</dbReference>
<evidence type="ECO:0000313" key="5">
    <source>
        <dbReference type="Proteomes" id="UP000237105"/>
    </source>
</evidence>
<keyword evidence="5" id="KW-1185">Reference proteome</keyword>
<comment type="similarity">
    <text evidence="1">Belongs to the PPR family. PCMP-H subfamily.</text>
</comment>
<dbReference type="OrthoDB" id="1190125at2759"/>
<dbReference type="GO" id="GO:0003723">
    <property type="term" value="F:RNA binding"/>
    <property type="evidence" value="ECO:0007669"/>
    <property type="project" value="InterPro"/>
</dbReference>
<reference evidence="5" key="1">
    <citation type="submission" date="2016-06" db="EMBL/GenBank/DDBJ databases">
        <title>Parallel loss of symbiosis genes in relatives of nitrogen-fixing non-legume Parasponia.</title>
        <authorList>
            <person name="Van Velzen R."/>
            <person name="Holmer R."/>
            <person name="Bu F."/>
            <person name="Rutten L."/>
            <person name="Van Zeijl A."/>
            <person name="Liu W."/>
            <person name="Santuari L."/>
            <person name="Cao Q."/>
            <person name="Sharma T."/>
            <person name="Shen D."/>
            <person name="Roswanjaya Y."/>
            <person name="Wardhani T."/>
            <person name="Kalhor M.S."/>
            <person name="Jansen J."/>
            <person name="Van den Hoogen J."/>
            <person name="Gungor B."/>
            <person name="Hartog M."/>
            <person name="Hontelez J."/>
            <person name="Verver J."/>
            <person name="Yang W.-C."/>
            <person name="Schijlen E."/>
            <person name="Repin R."/>
            <person name="Schilthuizen M."/>
            <person name="Schranz E."/>
            <person name="Heidstra R."/>
            <person name="Miyata K."/>
            <person name="Fedorova E."/>
            <person name="Kohlen W."/>
            <person name="Bisseling T."/>
            <person name="Smit S."/>
            <person name="Geurts R."/>
        </authorList>
    </citation>
    <scope>NUCLEOTIDE SEQUENCE [LARGE SCALE GENOMIC DNA]</scope>
    <source>
        <strain evidence="5">cv. WU1-14</strain>
    </source>
</reference>
<dbReference type="PANTHER" id="PTHR47926">
    <property type="entry name" value="PENTATRICOPEPTIDE REPEAT-CONTAINING PROTEIN"/>
    <property type="match status" value="1"/>
</dbReference>
<keyword evidence="2" id="KW-0677">Repeat</keyword>
<dbReference type="InterPro" id="IPR032867">
    <property type="entry name" value="DYW_dom"/>
</dbReference>
<evidence type="ECO:0000259" key="3">
    <source>
        <dbReference type="Pfam" id="PF14432"/>
    </source>
</evidence>
<dbReference type="Pfam" id="PF14432">
    <property type="entry name" value="DYW_deaminase"/>
    <property type="match status" value="1"/>
</dbReference>
<dbReference type="EMBL" id="JXTB01000813">
    <property type="protein sequence ID" value="PON32483.1"/>
    <property type="molecule type" value="Genomic_DNA"/>
</dbReference>
<evidence type="ECO:0000256" key="2">
    <source>
        <dbReference type="ARBA" id="ARBA00022737"/>
    </source>
</evidence>
<gene>
    <name evidence="4" type="ORF">PanWU01x14_360910</name>
</gene>
<dbReference type="GO" id="GO:0009451">
    <property type="term" value="P:RNA modification"/>
    <property type="evidence" value="ECO:0007669"/>
    <property type="project" value="InterPro"/>
</dbReference>
<organism evidence="4 5">
    <name type="scientific">Parasponia andersonii</name>
    <name type="common">Sponia andersonii</name>
    <dbReference type="NCBI Taxonomy" id="3476"/>
    <lineage>
        <taxon>Eukaryota</taxon>
        <taxon>Viridiplantae</taxon>
        <taxon>Streptophyta</taxon>
        <taxon>Embryophyta</taxon>
        <taxon>Tracheophyta</taxon>
        <taxon>Spermatophyta</taxon>
        <taxon>Magnoliopsida</taxon>
        <taxon>eudicotyledons</taxon>
        <taxon>Gunneridae</taxon>
        <taxon>Pentapetalae</taxon>
        <taxon>rosids</taxon>
        <taxon>fabids</taxon>
        <taxon>Rosales</taxon>
        <taxon>Cannabaceae</taxon>
        <taxon>Parasponia</taxon>
    </lineage>
</organism>
<dbReference type="AlphaFoldDB" id="A0A2P5A7J3"/>
<evidence type="ECO:0000313" key="4">
    <source>
        <dbReference type="EMBL" id="PON32483.1"/>
    </source>
</evidence>
<accession>A0A2P5A7J3</accession>
<dbReference type="STRING" id="3476.A0A2P5A7J3"/>
<dbReference type="NCBIfam" id="TIGR00756">
    <property type="entry name" value="PPR"/>
    <property type="match status" value="1"/>
</dbReference>
<dbReference type="Pfam" id="PF01535">
    <property type="entry name" value="PPR"/>
    <property type="match status" value="3"/>
</dbReference>
<dbReference type="InterPro" id="IPR011990">
    <property type="entry name" value="TPR-like_helical_dom_sf"/>
</dbReference>
<proteinExistence type="inferred from homology"/>
<dbReference type="InterPro" id="IPR046848">
    <property type="entry name" value="E_motif"/>
</dbReference>
<comment type="caution">
    <text evidence="4">The sequence shown here is derived from an EMBL/GenBank/DDBJ whole genome shotgun (WGS) entry which is preliminary data.</text>
</comment>
<dbReference type="InterPro" id="IPR002885">
    <property type="entry name" value="PPR_rpt"/>
</dbReference>
<dbReference type="Proteomes" id="UP000237105">
    <property type="component" value="Unassembled WGS sequence"/>
</dbReference>